<dbReference type="AlphaFoldDB" id="A0A385PZ07"/>
<name>A0A385PZ07_9FIRM</name>
<dbReference type="Gene3D" id="3.20.20.80">
    <property type="entry name" value="Glycosidases"/>
    <property type="match status" value="1"/>
</dbReference>
<gene>
    <name evidence="1" type="ORF">D4A81_04350</name>
</gene>
<protein>
    <submittedName>
        <fullName evidence="1">Tat pathway signal protein</fullName>
    </submittedName>
</protein>
<organism evidence="1 2">
    <name type="scientific">Lachnoanaerobaculum umeaense</name>
    <dbReference type="NCBI Taxonomy" id="617123"/>
    <lineage>
        <taxon>Bacteria</taxon>
        <taxon>Bacillati</taxon>
        <taxon>Bacillota</taxon>
        <taxon>Clostridia</taxon>
        <taxon>Lachnospirales</taxon>
        <taxon>Lachnospiraceae</taxon>
        <taxon>Lachnoanaerobaculum</taxon>
    </lineage>
</organism>
<dbReference type="RefSeq" id="WP_111525702.1">
    <property type="nucleotide sequence ID" value="NZ_CP032364.1"/>
</dbReference>
<evidence type="ECO:0000313" key="1">
    <source>
        <dbReference type="EMBL" id="AYA99232.1"/>
    </source>
</evidence>
<dbReference type="InterPro" id="IPR043780">
    <property type="entry name" value="DUF5722"/>
</dbReference>
<dbReference type="Pfam" id="PF18989">
    <property type="entry name" value="DUF5722"/>
    <property type="match status" value="1"/>
</dbReference>
<proteinExistence type="predicted"/>
<reference evidence="1 2" key="1">
    <citation type="submission" date="2018-09" db="EMBL/GenBank/DDBJ databases">
        <title>Genome sequencing of Lachnoanaerobaculum umeaense DSM 23576.</title>
        <authorList>
            <person name="Kook J.-K."/>
            <person name="Park S.-N."/>
            <person name="Lim Y.K."/>
        </authorList>
    </citation>
    <scope>NUCLEOTIDE SEQUENCE [LARGE SCALE GENOMIC DNA]</scope>
    <source>
        <strain evidence="2">DSM 23576 \ CCUG 58757</strain>
    </source>
</reference>
<dbReference type="EMBL" id="CP032364">
    <property type="protein sequence ID" value="AYA99232.1"/>
    <property type="molecule type" value="Genomic_DNA"/>
</dbReference>
<sequence length="555" mass="62965">MKRKNLIKLASAFAIVTMLGFGIHGKAYALGATSSIDSVVISENKSTVDITMNNSGDMSGTDGNFYLFELQPYEDGIGNRTDYLEKVSSGNVTKSYQLNKGSENSRLYNSYVVAVFDGSKYVEVSSLKYITNPEAVAANKDAYKTQASKKGLQIELNMLDDAFNLGVKHASTNIAFNQILGEGIDYNYNGKTYHFNKAVIEGYDKTISAFSGKDMTVTAIILNGYNEAHPELMYHNMPRRDSIFYYMFNASSKEGAETTEAIASFLAERYNGKNTSYGKVSNWIIGNEINNQQWNYVGDMDVRSYTRRYEKAFRIFYNAIKSTSSTDRVFYSLDYNWNNEINNKNKYGGKQIVDHFNSLVLEHGDIDWGLAYHPYPAPMTDPEFWDDAAKTGWIKDSFDSPVINFANLNKLTDYFAQDTLKKHDGSVRHIMLTEEGFTATNPTRGNIENEQAAAFAYSYYLVDSNPYIEAYILSRQVDAPLEVRQGLSFGLWTCSMNVGDHIQAISKRKLWTVFRYIDKSKHTLDNTDFAKSILGISKWQELIPNFRWTAQENRR</sequence>
<keyword evidence="2" id="KW-1185">Reference proteome</keyword>
<dbReference type="InterPro" id="IPR017853">
    <property type="entry name" value="GH"/>
</dbReference>
<dbReference type="SUPFAM" id="SSF51445">
    <property type="entry name" value="(Trans)glycosidases"/>
    <property type="match status" value="1"/>
</dbReference>
<dbReference type="OrthoDB" id="175224at2"/>
<accession>A0A385PZ07</accession>
<evidence type="ECO:0000313" key="2">
    <source>
        <dbReference type="Proteomes" id="UP000265562"/>
    </source>
</evidence>
<dbReference type="KEGG" id="lua:D4A81_04350"/>
<dbReference type="Proteomes" id="UP000265562">
    <property type="component" value="Chromosome"/>
</dbReference>